<gene>
    <name evidence="1" type="ORF">ACFFU4_03615</name>
</gene>
<organism evidence="1 2">
    <name type="scientific">Roseovarius ramblicola</name>
    <dbReference type="NCBI Taxonomy" id="2022336"/>
    <lineage>
        <taxon>Bacteria</taxon>
        <taxon>Pseudomonadati</taxon>
        <taxon>Pseudomonadota</taxon>
        <taxon>Alphaproteobacteria</taxon>
        <taxon>Rhodobacterales</taxon>
        <taxon>Roseobacteraceae</taxon>
        <taxon>Roseovarius</taxon>
    </lineage>
</organism>
<reference evidence="1 2" key="1">
    <citation type="submission" date="2024-09" db="EMBL/GenBank/DDBJ databases">
        <authorList>
            <person name="Sun Q."/>
            <person name="Mori K."/>
        </authorList>
    </citation>
    <scope>NUCLEOTIDE SEQUENCE [LARGE SCALE GENOMIC DNA]</scope>
    <source>
        <strain evidence="1 2">CECT 9424</strain>
    </source>
</reference>
<sequence length="44" mass="5126">MIMETFEDFVLEEVENGAAIIGLYPCTTGENQKKFDKWREKTGR</sequence>
<dbReference type="EMBL" id="JBHMEC010000008">
    <property type="protein sequence ID" value="MFB9148835.1"/>
    <property type="molecule type" value="Genomic_DNA"/>
</dbReference>
<protein>
    <submittedName>
        <fullName evidence="1">Uncharacterized protein</fullName>
    </submittedName>
</protein>
<comment type="caution">
    <text evidence="1">The sequence shown here is derived from an EMBL/GenBank/DDBJ whole genome shotgun (WGS) entry which is preliminary data.</text>
</comment>
<evidence type="ECO:0000313" key="2">
    <source>
        <dbReference type="Proteomes" id="UP001589670"/>
    </source>
</evidence>
<evidence type="ECO:0000313" key="1">
    <source>
        <dbReference type="EMBL" id="MFB9148835.1"/>
    </source>
</evidence>
<dbReference type="Proteomes" id="UP001589670">
    <property type="component" value="Unassembled WGS sequence"/>
</dbReference>
<name>A0ABV5HYM1_9RHOB</name>
<accession>A0ABV5HYM1</accession>
<keyword evidence="2" id="KW-1185">Reference proteome</keyword>
<dbReference type="RefSeq" id="WP_377067141.1">
    <property type="nucleotide sequence ID" value="NZ_JBHMEC010000008.1"/>
</dbReference>
<proteinExistence type="predicted"/>